<gene>
    <name evidence="1" type="ORF">MtrunA17_Chr5g0418361</name>
</gene>
<dbReference type="Gramene" id="rna30678">
    <property type="protein sequence ID" value="RHN55490.1"/>
    <property type="gene ID" value="gene30678"/>
</dbReference>
<comment type="caution">
    <text evidence="1">The sequence shown here is derived from an EMBL/GenBank/DDBJ whole genome shotgun (WGS) entry which is preliminary data.</text>
</comment>
<dbReference type="EMBL" id="PSQE01000005">
    <property type="protein sequence ID" value="RHN55490.1"/>
    <property type="molecule type" value="Genomic_DNA"/>
</dbReference>
<evidence type="ECO:0000313" key="2">
    <source>
        <dbReference type="Proteomes" id="UP000265566"/>
    </source>
</evidence>
<sequence length="45" mass="5249">MARPKNINKITVRMKTRWYLISSKPCQDNQQCLRITAIAQISKNS</sequence>
<evidence type="ECO:0000313" key="1">
    <source>
        <dbReference type="EMBL" id="RHN55490.1"/>
    </source>
</evidence>
<dbReference type="AlphaFoldDB" id="A0A396HQ73"/>
<organism evidence="1 2">
    <name type="scientific">Medicago truncatula</name>
    <name type="common">Barrel medic</name>
    <name type="synonym">Medicago tribuloides</name>
    <dbReference type="NCBI Taxonomy" id="3880"/>
    <lineage>
        <taxon>Eukaryota</taxon>
        <taxon>Viridiplantae</taxon>
        <taxon>Streptophyta</taxon>
        <taxon>Embryophyta</taxon>
        <taxon>Tracheophyta</taxon>
        <taxon>Spermatophyta</taxon>
        <taxon>Magnoliopsida</taxon>
        <taxon>eudicotyledons</taxon>
        <taxon>Gunneridae</taxon>
        <taxon>Pentapetalae</taxon>
        <taxon>rosids</taxon>
        <taxon>fabids</taxon>
        <taxon>Fabales</taxon>
        <taxon>Fabaceae</taxon>
        <taxon>Papilionoideae</taxon>
        <taxon>50 kb inversion clade</taxon>
        <taxon>NPAAA clade</taxon>
        <taxon>Hologalegina</taxon>
        <taxon>IRL clade</taxon>
        <taxon>Trifolieae</taxon>
        <taxon>Medicago</taxon>
    </lineage>
</organism>
<accession>A0A396HQ73</accession>
<protein>
    <submittedName>
        <fullName evidence="1">Uncharacterized protein</fullName>
    </submittedName>
</protein>
<dbReference type="Proteomes" id="UP000265566">
    <property type="component" value="Chromosome 5"/>
</dbReference>
<reference evidence="2" key="1">
    <citation type="journal article" date="2018" name="Nat. Plants">
        <title>Whole-genome landscape of Medicago truncatula symbiotic genes.</title>
        <authorList>
            <person name="Pecrix Y."/>
            <person name="Staton S.E."/>
            <person name="Sallet E."/>
            <person name="Lelandais-Briere C."/>
            <person name="Moreau S."/>
            <person name="Carrere S."/>
            <person name="Blein T."/>
            <person name="Jardinaud M.F."/>
            <person name="Latrasse D."/>
            <person name="Zouine M."/>
            <person name="Zahm M."/>
            <person name="Kreplak J."/>
            <person name="Mayjonade B."/>
            <person name="Satge C."/>
            <person name="Perez M."/>
            <person name="Cauet S."/>
            <person name="Marande W."/>
            <person name="Chantry-Darmon C."/>
            <person name="Lopez-Roques C."/>
            <person name="Bouchez O."/>
            <person name="Berard A."/>
            <person name="Debelle F."/>
            <person name="Munos S."/>
            <person name="Bendahmane A."/>
            <person name="Berges H."/>
            <person name="Niebel A."/>
            <person name="Buitink J."/>
            <person name="Frugier F."/>
            <person name="Benhamed M."/>
            <person name="Crespi M."/>
            <person name="Gouzy J."/>
            <person name="Gamas P."/>
        </authorList>
    </citation>
    <scope>NUCLEOTIDE SEQUENCE [LARGE SCALE GENOMIC DNA]</scope>
    <source>
        <strain evidence="2">cv. Jemalong A17</strain>
    </source>
</reference>
<name>A0A396HQ73_MEDTR</name>
<proteinExistence type="predicted"/>